<dbReference type="KEGG" id="bpro:PMF13cell1_00234"/>
<feature type="binding site" evidence="4">
    <location>
        <begin position="65"/>
        <end position="69"/>
    </location>
    <ligand>
        <name>D-ribulose 5-phosphate</name>
        <dbReference type="ChEBI" id="CHEBI:58121"/>
    </ligand>
</feature>
<dbReference type="NCBIfam" id="TIGR01120">
    <property type="entry name" value="rpiB"/>
    <property type="match status" value="1"/>
</dbReference>
<evidence type="ECO:0000313" key="6">
    <source>
        <dbReference type="Proteomes" id="UP000289794"/>
    </source>
</evidence>
<dbReference type="NCBIfam" id="TIGR00689">
    <property type="entry name" value="rpiB_lacA_lacB"/>
    <property type="match status" value="1"/>
</dbReference>
<dbReference type="NCBIfam" id="NF004051">
    <property type="entry name" value="PRK05571.1"/>
    <property type="match status" value="1"/>
</dbReference>
<dbReference type="PANTHER" id="PTHR43732">
    <property type="entry name" value="RIBOSE 5-PHOSPHATE ISOMERASE-RELATED"/>
    <property type="match status" value="1"/>
</dbReference>
<keyword evidence="2 5" id="KW-0413">Isomerase</keyword>
<dbReference type="AlphaFoldDB" id="A0A4P6LRH0"/>
<comment type="similarity">
    <text evidence="1">Belongs to the LacAB/RpiB family.</text>
</comment>
<dbReference type="InterPro" id="IPR036569">
    <property type="entry name" value="RpiB_LacA_LacB_sf"/>
</dbReference>
<dbReference type="InterPro" id="IPR003500">
    <property type="entry name" value="RpiB_LacA_LacB"/>
</dbReference>
<evidence type="ECO:0000256" key="1">
    <source>
        <dbReference type="ARBA" id="ARBA00008754"/>
    </source>
</evidence>
<accession>A0A4P6LRH0</accession>
<feature type="binding site" evidence="4">
    <location>
        <position position="136"/>
    </location>
    <ligand>
        <name>D-ribulose 5-phosphate</name>
        <dbReference type="ChEBI" id="CHEBI:58121"/>
    </ligand>
</feature>
<reference evidence="5 6" key="1">
    <citation type="submission" date="2019-01" db="EMBL/GenBank/DDBJ databases">
        <title>PMF-metabolizing Aryl O-demethylase.</title>
        <authorList>
            <person name="Kim M."/>
        </authorList>
    </citation>
    <scope>NUCLEOTIDE SEQUENCE [LARGE SCALE GENOMIC DNA]</scope>
    <source>
        <strain evidence="5 6">PMF1</strain>
    </source>
</reference>
<dbReference type="InterPro" id="IPR004785">
    <property type="entry name" value="RpiB"/>
</dbReference>
<dbReference type="InterPro" id="IPR051812">
    <property type="entry name" value="SPI_LacAB/RpiB"/>
</dbReference>
<dbReference type="PIRSF" id="PIRSF005384">
    <property type="entry name" value="RpiB_LacA_B"/>
    <property type="match status" value="1"/>
</dbReference>
<feature type="binding site" evidence="4">
    <location>
        <begin position="7"/>
        <end position="8"/>
    </location>
    <ligand>
        <name>D-ribulose 5-phosphate</name>
        <dbReference type="ChEBI" id="CHEBI:58121"/>
    </ligand>
</feature>
<evidence type="ECO:0000256" key="4">
    <source>
        <dbReference type="PIRSR" id="PIRSR005384-2"/>
    </source>
</evidence>
<feature type="active site" description="Proton acceptor" evidence="3">
    <location>
        <position position="64"/>
    </location>
</feature>
<dbReference type="EC" id="5.3.1.-" evidence="5"/>
<sequence length="145" mass="15705">MIAIACDHGGYDLKLEIIKYLKDEKIDYLDLGCEGRKAVDYPVYARKVTDAIKNGTCEKGILICGTGIGISIAANKVPGIRAALCTDCFCAEATRQHNNANILALGGRVVGPGLAVKIVDTFLHTEFSGAERHQRRIDLIEGDRT</sequence>
<feature type="binding site" evidence="4">
    <location>
        <position position="98"/>
    </location>
    <ligand>
        <name>D-ribulose 5-phosphate</name>
        <dbReference type="ChEBI" id="CHEBI:58121"/>
    </ligand>
</feature>
<dbReference type="EMBL" id="CP035945">
    <property type="protein sequence ID" value="QBE94741.1"/>
    <property type="molecule type" value="Genomic_DNA"/>
</dbReference>
<dbReference type="GO" id="GO:0016861">
    <property type="term" value="F:intramolecular oxidoreductase activity, interconverting aldoses and ketoses"/>
    <property type="evidence" value="ECO:0007669"/>
    <property type="project" value="UniProtKB-ARBA"/>
</dbReference>
<evidence type="ECO:0000256" key="3">
    <source>
        <dbReference type="PIRSR" id="PIRSR005384-1"/>
    </source>
</evidence>
<protein>
    <submittedName>
        <fullName evidence="5">Sugar phosphate isomerase YwlF</fullName>
        <ecNumber evidence="5">5.3.1.-</ecNumber>
    </submittedName>
</protein>
<dbReference type="SUPFAM" id="SSF89623">
    <property type="entry name" value="Ribose/Galactose isomerase RpiB/AlsB"/>
    <property type="match status" value="1"/>
</dbReference>
<dbReference type="Pfam" id="PF02502">
    <property type="entry name" value="LacAB_rpiB"/>
    <property type="match status" value="1"/>
</dbReference>
<feature type="binding site" evidence="4">
    <location>
        <position position="108"/>
    </location>
    <ligand>
        <name>D-ribulose 5-phosphate</name>
        <dbReference type="ChEBI" id="CHEBI:58121"/>
    </ligand>
</feature>
<dbReference type="RefSeq" id="WP_130179538.1">
    <property type="nucleotide sequence ID" value="NZ_CP035945.1"/>
</dbReference>
<dbReference type="Proteomes" id="UP000289794">
    <property type="component" value="Chromosome"/>
</dbReference>
<organism evidence="5 6">
    <name type="scientific">Blautia producta</name>
    <dbReference type="NCBI Taxonomy" id="33035"/>
    <lineage>
        <taxon>Bacteria</taxon>
        <taxon>Bacillati</taxon>
        <taxon>Bacillota</taxon>
        <taxon>Clostridia</taxon>
        <taxon>Lachnospirales</taxon>
        <taxon>Lachnospiraceae</taxon>
        <taxon>Blautia</taxon>
    </lineage>
</organism>
<feature type="active site" description="Proton donor" evidence="3">
    <location>
        <position position="97"/>
    </location>
</feature>
<evidence type="ECO:0000313" key="5">
    <source>
        <dbReference type="EMBL" id="QBE94741.1"/>
    </source>
</evidence>
<proteinExistence type="inferred from homology"/>
<name>A0A4P6LRH0_9FIRM</name>
<feature type="binding site" evidence="4">
    <location>
        <position position="132"/>
    </location>
    <ligand>
        <name>D-ribulose 5-phosphate</name>
        <dbReference type="ChEBI" id="CHEBI:58121"/>
    </ligand>
</feature>
<evidence type="ECO:0000256" key="2">
    <source>
        <dbReference type="ARBA" id="ARBA00023235"/>
    </source>
</evidence>
<dbReference type="GO" id="GO:0005975">
    <property type="term" value="P:carbohydrate metabolic process"/>
    <property type="evidence" value="ECO:0007669"/>
    <property type="project" value="InterPro"/>
</dbReference>
<dbReference type="PANTHER" id="PTHR43732:SF1">
    <property type="entry name" value="RIBOSE 5-PHOSPHATE ISOMERASE"/>
    <property type="match status" value="1"/>
</dbReference>
<gene>
    <name evidence="5" type="primary">ywlF_1</name>
    <name evidence="5" type="ORF">PMF13cell1_00234</name>
</gene>
<dbReference type="Gene3D" id="3.40.1400.10">
    <property type="entry name" value="Sugar-phosphate isomerase, RpiB/LacA/LacB"/>
    <property type="match status" value="1"/>
</dbReference>